<dbReference type="InterPro" id="IPR035996">
    <property type="entry name" value="4pyrrol_Methylase_sf"/>
</dbReference>
<accession>A0ABM8V5W1</accession>
<dbReference type="InterPro" id="IPR050161">
    <property type="entry name" value="Siro_Cobalamin_biosynth"/>
</dbReference>
<dbReference type="Gene3D" id="3.30.950.10">
    <property type="entry name" value="Methyltransferase, Cobalt-precorrin-4 Transmethylase, Domain 2"/>
    <property type="match status" value="1"/>
</dbReference>
<dbReference type="PANTHER" id="PTHR45790:SF3">
    <property type="entry name" value="S-ADENOSYL-L-METHIONINE-DEPENDENT UROPORPHYRINOGEN III METHYLTRANSFERASE, CHLOROPLASTIC"/>
    <property type="match status" value="1"/>
</dbReference>
<dbReference type="PROSITE" id="PS00840">
    <property type="entry name" value="SUMT_2"/>
    <property type="match status" value="1"/>
</dbReference>
<dbReference type="EC" id="2.1.1.107" evidence="1"/>
<protein>
    <recommendedName>
        <fullName evidence="1">uroporphyrinogen-III C-methyltransferase</fullName>
        <ecNumber evidence="1">2.1.1.107</ecNumber>
    </recommendedName>
</protein>
<dbReference type="Gene3D" id="3.40.1010.10">
    <property type="entry name" value="Cobalt-precorrin-4 Transmethylase, Domain 1"/>
    <property type="match status" value="1"/>
</dbReference>
<dbReference type="Pfam" id="PF02602">
    <property type="entry name" value="HEM4"/>
    <property type="match status" value="1"/>
</dbReference>
<evidence type="ECO:0000256" key="3">
    <source>
        <dbReference type="ARBA" id="ARBA00022679"/>
    </source>
</evidence>
<dbReference type="InterPro" id="IPR003043">
    <property type="entry name" value="Uropor_MeTrfase_CS"/>
</dbReference>
<dbReference type="InterPro" id="IPR014776">
    <property type="entry name" value="4pyrrole_Mease_sub2"/>
</dbReference>
<evidence type="ECO:0000256" key="5">
    <source>
        <dbReference type="ARBA" id="ARBA00023244"/>
    </source>
</evidence>
<feature type="domain" description="Tetrapyrrole methylase" evidence="7">
    <location>
        <begin position="9"/>
        <end position="221"/>
    </location>
</feature>
<keyword evidence="2 6" id="KW-0489">Methyltransferase</keyword>
<dbReference type="Gene3D" id="3.40.50.10090">
    <property type="match status" value="2"/>
</dbReference>
<evidence type="ECO:0000259" key="8">
    <source>
        <dbReference type="Pfam" id="PF02602"/>
    </source>
</evidence>
<evidence type="ECO:0000256" key="1">
    <source>
        <dbReference type="ARBA" id="ARBA00012162"/>
    </source>
</evidence>
<dbReference type="GO" id="GO:0004851">
    <property type="term" value="F:uroporphyrin-III C-methyltransferase activity"/>
    <property type="evidence" value="ECO:0007669"/>
    <property type="project" value="UniProtKB-EC"/>
</dbReference>
<dbReference type="Pfam" id="PF00590">
    <property type="entry name" value="TP_methylase"/>
    <property type="match status" value="1"/>
</dbReference>
<dbReference type="GO" id="GO:0032259">
    <property type="term" value="P:methylation"/>
    <property type="evidence" value="ECO:0007669"/>
    <property type="project" value="UniProtKB-KW"/>
</dbReference>
<dbReference type="SUPFAM" id="SSF69618">
    <property type="entry name" value="HemD-like"/>
    <property type="match status" value="1"/>
</dbReference>
<dbReference type="InterPro" id="IPR014777">
    <property type="entry name" value="4pyrrole_Mease_sub1"/>
</dbReference>
<comment type="caution">
    <text evidence="9">The sequence shown here is derived from an EMBL/GenBank/DDBJ whole genome shotgun (WGS) entry which is preliminary data.</text>
</comment>
<evidence type="ECO:0000313" key="10">
    <source>
        <dbReference type="Proteomes" id="UP000681526"/>
    </source>
</evidence>
<keyword evidence="4" id="KW-0949">S-adenosyl-L-methionine</keyword>
<dbReference type="InterPro" id="IPR000878">
    <property type="entry name" value="4pyrrol_Mease"/>
</dbReference>
<reference evidence="9 10" key="1">
    <citation type="submission" date="2021-04" db="EMBL/GenBank/DDBJ databases">
        <authorList>
            <person name="Rakotoarivonina H."/>
        </authorList>
    </citation>
    <scope>NUCLEOTIDE SEQUENCE [LARGE SCALE GENOMIC DNA]</scope>
    <source>
        <strain evidence="9 10">XE</strain>
    </source>
</reference>
<organism evidence="9 10">
    <name type="scientific">Thermobacillus xylanilyticus</name>
    <dbReference type="NCBI Taxonomy" id="76633"/>
    <lineage>
        <taxon>Bacteria</taxon>
        <taxon>Bacillati</taxon>
        <taxon>Bacillota</taxon>
        <taxon>Bacilli</taxon>
        <taxon>Bacillales</taxon>
        <taxon>Paenibacillaceae</taxon>
        <taxon>Thermobacillus</taxon>
    </lineage>
</organism>
<dbReference type="SUPFAM" id="SSF53790">
    <property type="entry name" value="Tetrapyrrole methylase"/>
    <property type="match status" value="1"/>
</dbReference>
<keyword evidence="5" id="KW-0627">Porphyrin biosynthesis</keyword>
<evidence type="ECO:0000256" key="4">
    <source>
        <dbReference type="ARBA" id="ARBA00022691"/>
    </source>
</evidence>
<sequence length="519" mass="56065">MTGGLSKGKVYLVGAGPGDPKLITLRGLECIRMCDVIVYDRLASPRLLMHLKPGAERIYVGKLPDRHTMKQEEINRILVEQALQGKIVTRLKGGDPTVFGRGGEEAEALRREGIEFEIVPGVTSAVAVPAYAGIPVTHRDLASSVSIITGHENPEKLDELIRWDRVTNATGTLVFLMGVARIGHIARQLIRHGRPPGTPIALIRWGTTADQRTLVGTLADIEDKVKAAGFEPPAVIVVGDVVRQRDKLMWYEKRPLFGARVLVTRAQAQAGTLSQRIEELGGEPIEYPAIETRMPEGEAAEAAIGEALAAAETYDHLIFTSVNGVRYFLEWLRRLGQDIRRFHRARIAAVGPKTAEALREIGLAPAALPETFHAEGLLDSMREAVRPGQRALLPRGDLARKSLPEALRALGVEPVEIDVYETVPAGGGEDILDLLREGGIQIVTFTSASTVRNLIGRLRNAGVDDPAELLGRTAVASIGPLTSAAAREAGLAVAIEPPESTIDALVAAIAAYWAERRPV</sequence>
<dbReference type="InterPro" id="IPR036108">
    <property type="entry name" value="4pyrrol_syn_uPrphyn_synt_sf"/>
</dbReference>
<feature type="domain" description="Tetrapyrrole biosynthesis uroporphyrinogen III synthase" evidence="8">
    <location>
        <begin position="273"/>
        <end position="507"/>
    </location>
</feature>
<dbReference type="PANTHER" id="PTHR45790">
    <property type="entry name" value="SIROHEME SYNTHASE-RELATED"/>
    <property type="match status" value="1"/>
</dbReference>
<dbReference type="InterPro" id="IPR003754">
    <property type="entry name" value="4pyrrol_synth_uPrphyn_synth"/>
</dbReference>
<evidence type="ECO:0000256" key="6">
    <source>
        <dbReference type="RuleBase" id="RU003960"/>
    </source>
</evidence>
<dbReference type="CDD" id="cd06578">
    <property type="entry name" value="HemD"/>
    <property type="match status" value="1"/>
</dbReference>
<evidence type="ECO:0000259" key="7">
    <source>
        <dbReference type="Pfam" id="PF00590"/>
    </source>
</evidence>
<name>A0ABM8V5W1_THEXY</name>
<dbReference type="Proteomes" id="UP000681526">
    <property type="component" value="Unassembled WGS sequence"/>
</dbReference>
<keyword evidence="3 6" id="KW-0808">Transferase</keyword>
<evidence type="ECO:0000313" key="9">
    <source>
        <dbReference type="EMBL" id="CAG5089577.1"/>
    </source>
</evidence>
<dbReference type="CDD" id="cd11642">
    <property type="entry name" value="SUMT"/>
    <property type="match status" value="1"/>
</dbReference>
<proteinExistence type="inferred from homology"/>
<dbReference type="NCBIfam" id="NF004790">
    <property type="entry name" value="PRK06136.1"/>
    <property type="match status" value="1"/>
</dbReference>
<comment type="similarity">
    <text evidence="6">Belongs to the precorrin methyltransferase family.</text>
</comment>
<dbReference type="InterPro" id="IPR006366">
    <property type="entry name" value="CobA/CysG_C"/>
</dbReference>
<gene>
    <name evidence="9" type="primary">txxe 1855-cobA</name>
    <name evidence="9" type="ORF">TXXE_13160</name>
</gene>
<dbReference type="EMBL" id="CAJRAY010000068">
    <property type="protein sequence ID" value="CAG5089577.1"/>
    <property type="molecule type" value="Genomic_DNA"/>
</dbReference>
<dbReference type="PROSITE" id="PS00839">
    <property type="entry name" value="SUMT_1"/>
    <property type="match status" value="1"/>
</dbReference>
<dbReference type="NCBIfam" id="TIGR01469">
    <property type="entry name" value="cobA_cysG_Cterm"/>
    <property type="match status" value="1"/>
</dbReference>
<evidence type="ECO:0000256" key="2">
    <source>
        <dbReference type="ARBA" id="ARBA00022603"/>
    </source>
</evidence>
<keyword evidence="10" id="KW-1185">Reference proteome</keyword>